<dbReference type="InterPro" id="IPR014002">
    <property type="entry name" value="Agenet_dom_plant"/>
</dbReference>
<dbReference type="PROSITE" id="PS51038">
    <property type="entry name" value="BAH"/>
    <property type="match status" value="1"/>
</dbReference>
<dbReference type="InterPro" id="IPR008395">
    <property type="entry name" value="Agenet-like_dom"/>
</dbReference>
<keyword evidence="3" id="KW-1185">Reference proteome</keyword>
<dbReference type="InterPro" id="IPR043151">
    <property type="entry name" value="BAH_sf"/>
</dbReference>
<dbReference type="AlphaFoldDB" id="A0ABD3LHW3"/>
<dbReference type="SMART" id="SM00439">
    <property type="entry name" value="BAH"/>
    <property type="match status" value="1"/>
</dbReference>
<dbReference type="Gene3D" id="2.30.30.490">
    <property type="match status" value="1"/>
</dbReference>
<comment type="caution">
    <text evidence="2">The sequence shown here is derived from an EMBL/GenBank/DDBJ whole genome shotgun (WGS) entry which is preliminary data.</text>
</comment>
<gene>
    <name evidence="2" type="ORF">ACJRO7_012237</name>
</gene>
<dbReference type="CDD" id="cd20405">
    <property type="entry name" value="Tudor_Agenet_AtDUF_rpt1_3"/>
    <property type="match status" value="1"/>
</dbReference>
<feature type="domain" description="BAH" evidence="1">
    <location>
        <begin position="172"/>
        <end position="289"/>
    </location>
</feature>
<reference evidence="2 3" key="1">
    <citation type="submission" date="2024-11" db="EMBL/GenBank/DDBJ databases">
        <title>Chromosome-level genome assembly of Eucalyptus globulus Labill. provides insights into its genome evolution.</title>
        <authorList>
            <person name="Li X."/>
        </authorList>
    </citation>
    <scope>NUCLEOTIDE SEQUENCE [LARGE SCALE GENOMIC DNA]</scope>
    <source>
        <strain evidence="2">CL2024</strain>
        <tissue evidence="2">Fresh tender leaves</tissue>
    </source>
</reference>
<dbReference type="Pfam" id="PF01426">
    <property type="entry name" value="BAH"/>
    <property type="match status" value="1"/>
</dbReference>
<name>A0ABD3LHW3_EUCGL</name>
<dbReference type="EMBL" id="JBJKBG010000002">
    <property type="protein sequence ID" value="KAL3751381.1"/>
    <property type="molecule type" value="Genomic_DNA"/>
</dbReference>
<organism evidence="2 3">
    <name type="scientific">Eucalyptus globulus</name>
    <name type="common">Tasmanian blue gum</name>
    <dbReference type="NCBI Taxonomy" id="34317"/>
    <lineage>
        <taxon>Eukaryota</taxon>
        <taxon>Viridiplantae</taxon>
        <taxon>Streptophyta</taxon>
        <taxon>Embryophyta</taxon>
        <taxon>Tracheophyta</taxon>
        <taxon>Spermatophyta</taxon>
        <taxon>Magnoliopsida</taxon>
        <taxon>eudicotyledons</taxon>
        <taxon>Gunneridae</taxon>
        <taxon>Pentapetalae</taxon>
        <taxon>rosids</taxon>
        <taxon>malvids</taxon>
        <taxon>Myrtales</taxon>
        <taxon>Myrtaceae</taxon>
        <taxon>Myrtoideae</taxon>
        <taxon>Eucalypteae</taxon>
        <taxon>Eucalyptus</taxon>
    </lineage>
</organism>
<evidence type="ECO:0000313" key="3">
    <source>
        <dbReference type="Proteomes" id="UP001634007"/>
    </source>
</evidence>
<dbReference type="Pfam" id="PF05641">
    <property type="entry name" value="Agenet"/>
    <property type="match status" value="1"/>
</dbReference>
<evidence type="ECO:0000313" key="2">
    <source>
        <dbReference type="EMBL" id="KAL3751381.1"/>
    </source>
</evidence>
<protein>
    <recommendedName>
        <fullName evidence="1">BAH domain-containing protein</fullName>
    </recommendedName>
</protein>
<proteinExistence type="predicted"/>
<dbReference type="PANTHER" id="PTHR31917:SF58">
    <property type="entry name" value="AGENET AND BROMO-ADJACENT HOMOLOGY (BAH) DOMAIN-CONTAINING PROTEIN"/>
    <property type="match status" value="1"/>
</dbReference>
<dbReference type="SMART" id="SM00743">
    <property type="entry name" value="Agenet"/>
    <property type="match status" value="2"/>
</dbReference>
<dbReference type="PANTHER" id="PTHR31917">
    <property type="entry name" value="AGENET DOMAIN-CONTAINING PROTEIN-RELATED"/>
    <property type="match status" value="1"/>
</dbReference>
<accession>A0ABD3LHW3</accession>
<dbReference type="InterPro" id="IPR001025">
    <property type="entry name" value="BAH_dom"/>
</dbReference>
<evidence type="ECO:0000259" key="1">
    <source>
        <dbReference type="PROSITE" id="PS51038"/>
    </source>
</evidence>
<sequence>MEKPVAAAAAASAAASSSSAASSGYEAWEEVAVSTDRGRREVHFFLRRRDGAKDLAVVGRERTLRHMSYHCALRSRLAIGLGDYALVSSLKSRREVVDWLNSVIQGRSSEQQHHQDSGFLAREGAQKLDVGFPRDSQTAKLGHSSKEIQWVGQPWICKKKRNHFPSFLRRGVKVSVHDFVYVLAEEDKRLVAYLNDMFEDSKGNKMVVVQWFHKIDEVGIDLPRDFSDREIFFSLCHQDLSIECIDGLATVLSPQHFEKYMNEASKSSLEIFVCHNLFEEDDVKPFDITQVEGYWNQDVLKRMNPFPLPKPPLRCRPSELPRDVKCNVDEDGGIRPRKKQRYVNESDAVEMHGLKEGSEHEIVKKSPPHHLIVGSEVEVLSQDSGLRGCWFRASIIKASKAKVKVRYQDILDADDETKKLEEWIPACRVAAPDEIGLRILGRSMIRPSQQSRECEVPKEVDVGTVVDAWWNEGWWEGIVVRRESEGRLGVYFPGEKRELVFPLGDLRHSREWSENRWIHIQKRADFVNAILPHLRVDQHLEEHHSNEAAEAAIKDCKTLRNNEAGIENPLNYRSCSQYDGVDESRAVPDLLKDDSLAHLKWKVSRKRSRSGGSTSLKVQFDNDCMSSPKMGICTRARFMIDATLKVDHENCKFAGDSLFSSSVVPTLTSLVMSR</sequence>
<dbReference type="Proteomes" id="UP001634007">
    <property type="component" value="Unassembled WGS sequence"/>
</dbReference>